<dbReference type="SUPFAM" id="SSF53448">
    <property type="entry name" value="Nucleotide-diphospho-sugar transferases"/>
    <property type="match status" value="1"/>
</dbReference>
<comment type="caution">
    <text evidence="5">The sequence shown here is derived from an EMBL/GenBank/DDBJ whole genome shotgun (WGS) entry which is preliminary data.</text>
</comment>
<dbReference type="Pfam" id="PF00535">
    <property type="entry name" value="Glycos_transf_2"/>
    <property type="match status" value="1"/>
</dbReference>
<comment type="similarity">
    <text evidence="1">Belongs to the glycosyltransferase 2 family.</text>
</comment>
<evidence type="ECO:0000313" key="6">
    <source>
        <dbReference type="Proteomes" id="UP000245647"/>
    </source>
</evidence>
<dbReference type="Gene3D" id="3.90.550.10">
    <property type="entry name" value="Spore Coat Polysaccharide Biosynthesis Protein SpsA, Chain A"/>
    <property type="match status" value="1"/>
</dbReference>
<organism evidence="5 6">
    <name type="scientific">Pararcticibacter amylolyticus</name>
    <dbReference type="NCBI Taxonomy" id="2173175"/>
    <lineage>
        <taxon>Bacteria</taxon>
        <taxon>Pseudomonadati</taxon>
        <taxon>Bacteroidota</taxon>
        <taxon>Sphingobacteriia</taxon>
        <taxon>Sphingobacteriales</taxon>
        <taxon>Sphingobacteriaceae</taxon>
        <taxon>Pararcticibacter</taxon>
    </lineage>
</organism>
<dbReference type="PANTHER" id="PTHR43179:SF12">
    <property type="entry name" value="GALACTOFURANOSYLTRANSFERASE GLFT2"/>
    <property type="match status" value="1"/>
</dbReference>
<feature type="domain" description="Glycosyltransferase 2-like" evidence="4">
    <location>
        <begin position="18"/>
        <end position="159"/>
    </location>
</feature>
<reference evidence="5 6" key="1">
    <citation type="submission" date="2018-04" db="EMBL/GenBank/DDBJ databases">
        <title>Pedobacter chongqingensis sp. nov., isolated from a rottenly hemp rope.</title>
        <authorList>
            <person name="Cai Y."/>
        </authorList>
    </citation>
    <scope>NUCLEOTIDE SEQUENCE [LARGE SCALE GENOMIC DNA]</scope>
    <source>
        <strain evidence="5 6">FJ4-8</strain>
    </source>
</reference>
<proteinExistence type="inferred from homology"/>
<evidence type="ECO:0000259" key="4">
    <source>
        <dbReference type="Pfam" id="PF00535"/>
    </source>
</evidence>
<dbReference type="Proteomes" id="UP000245647">
    <property type="component" value="Unassembled WGS sequence"/>
</dbReference>
<evidence type="ECO:0000256" key="1">
    <source>
        <dbReference type="ARBA" id="ARBA00006739"/>
    </source>
</evidence>
<keyword evidence="2" id="KW-0328">Glycosyltransferase</keyword>
<evidence type="ECO:0000256" key="2">
    <source>
        <dbReference type="ARBA" id="ARBA00022676"/>
    </source>
</evidence>
<name>A0A2U2PBM5_9SPHI</name>
<dbReference type="PANTHER" id="PTHR43179">
    <property type="entry name" value="RHAMNOSYLTRANSFERASE WBBL"/>
    <property type="match status" value="1"/>
</dbReference>
<protein>
    <recommendedName>
        <fullName evidence="4">Glycosyltransferase 2-like domain-containing protein</fullName>
    </recommendedName>
</protein>
<accession>A0A2U2PBM5</accession>
<dbReference type="GO" id="GO:0016757">
    <property type="term" value="F:glycosyltransferase activity"/>
    <property type="evidence" value="ECO:0007669"/>
    <property type="project" value="UniProtKB-KW"/>
</dbReference>
<dbReference type="EMBL" id="QEAS01000020">
    <property type="protein sequence ID" value="PWG78806.1"/>
    <property type="molecule type" value="Genomic_DNA"/>
</dbReference>
<evidence type="ECO:0000256" key="3">
    <source>
        <dbReference type="ARBA" id="ARBA00022679"/>
    </source>
</evidence>
<gene>
    <name evidence="5" type="ORF">DDR33_20490</name>
</gene>
<dbReference type="InterPro" id="IPR001173">
    <property type="entry name" value="Glyco_trans_2-like"/>
</dbReference>
<sequence>MLTYNRLKRTNPPMDTITIIIPVYNRIEVTKQGLTYISRSVDYYNKQASSPEYNIQIVMVDDGSTDGTAELIKKAYPYIHVVESEGDLWWTGAVNLGINYSLQHFENLKAVILQNDDVMLEEDWLHVLIKTASKHPGCLIGCATSVPDSRDLINYGGRDINAWFAKEKRINYKVPRLNFQKGYVTDSFDLYGRGLYIPVEVFHKTGLFDQKRFKHRGDLDIPLRAKKEGYHLLVSYDAIVYELPQHSFSLDSQEHLTLKDIYRSLTDFRSSNNIGFIYHYSLIATRSPLQFIIFFISNFYYNFRGICWRYCKQWLIR</sequence>
<evidence type="ECO:0000313" key="5">
    <source>
        <dbReference type="EMBL" id="PWG78806.1"/>
    </source>
</evidence>
<dbReference type="InterPro" id="IPR029044">
    <property type="entry name" value="Nucleotide-diphossugar_trans"/>
</dbReference>
<dbReference type="AlphaFoldDB" id="A0A2U2PBM5"/>
<keyword evidence="6" id="KW-1185">Reference proteome</keyword>
<keyword evidence="3" id="KW-0808">Transferase</keyword>